<dbReference type="PANTHER" id="PTHR35332">
    <property type="entry name" value="REGULATION OF ENOLASE PROTEIN 1"/>
    <property type="match status" value="1"/>
</dbReference>
<organism evidence="2">
    <name type="scientific">Entomoneis paludosa</name>
    <dbReference type="NCBI Taxonomy" id="265537"/>
    <lineage>
        <taxon>Eukaryota</taxon>
        <taxon>Sar</taxon>
        <taxon>Stramenopiles</taxon>
        <taxon>Ochrophyta</taxon>
        <taxon>Bacillariophyta</taxon>
        <taxon>Bacillariophyceae</taxon>
        <taxon>Bacillariophycidae</taxon>
        <taxon>Entomoneidaceae</taxon>
        <taxon>Entomoneis</taxon>
    </lineage>
</organism>
<dbReference type="SUPFAM" id="SSF49899">
    <property type="entry name" value="Concanavalin A-like lectins/glucanases"/>
    <property type="match status" value="1"/>
</dbReference>
<feature type="compositionally biased region" description="Basic and acidic residues" evidence="1">
    <location>
        <begin position="331"/>
        <end position="390"/>
    </location>
</feature>
<name>A0A7S2YD00_9STRA</name>
<dbReference type="Gene3D" id="2.60.120.200">
    <property type="match status" value="1"/>
</dbReference>
<feature type="compositionally biased region" description="Basic and acidic residues" evidence="1">
    <location>
        <begin position="482"/>
        <end position="493"/>
    </location>
</feature>
<dbReference type="AlphaFoldDB" id="A0A7S2YD00"/>
<feature type="compositionally biased region" description="Basic and acidic residues" evidence="1">
    <location>
        <begin position="445"/>
        <end position="459"/>
    </location>
</feature>
<feature type="compositionally biased region" description="Acidic residues" evidence="1">
    <location>
        <begin position="391"/>
        <end position="404"/>
    </location>
</feature>
<dbReference type="EMBL" id="HBHT01019920">
    <property type="protein sequence ID" value="CAD9968748.1"/>
    <property type="molecule type" value="Transcribed_RNA"/>
</dbReference>
<dbReference type="InterPro" id="IPR009784">
    <property type="entry name" value="DUF1349"/>
</dbReference>
<dbReference type="PANTHER" id="PTHR35332:SF2">
    <property type="entry name" value="REGULATION OF ENOLASE PROTEIN 1"/>
    <property type="match status" value="1"/>
</dbReference>
<proteinExistence type="predicted"/>
<dbReference type="Pfam" id="PF07081">
    <property type="entry name" value="DUF1349"/>
    <property type="match status" value="1"/>
</dbReference>
<evidence type="ECO:0000313" key="2">
    <source>
        <dbReference type="EMBL" id="CAD9968748.1"/>
    </source>
</evidence>
<accession>A0A7S2YD00</accession>
<gene>
    <name evidence="2" type="ORF">APAL1065_LOCUS13354</name>
</gene>
<feature type="region of interest" description="Disordered" evidence="1">
    <location>
        <begin position="321"/>
        <end position="525"/>
    </location>
</feature>
<feature type="compositionally biased region" description="Acidic residues" evidence="1">
    <location>
        <begin position="418"/>
        <end position="435"/>
    </location>
</feature>
<evidence type="ECO:0008006" key="3">
    <source>
        <dbReference type="Google" id="ProtNLM"/>
    </source>
</evidence>
<evidence type="ECO:0000256" key="1">
    <source>
        <dbReference type="SAM" id="MobiDB-lite"/>
    </source>
</evidence>
<protein>
    <recommendedName>
        <fullName evidence="3">DUF1349 domain-containing protein</fullName>
    </recommendedName>
</protein>
<sequence>MSEHTDGNEGTEGSASEDILTIPGVRERMAAYKDSVAKSKVVEKTTKVPVFKVEEGLMHESFGAGSGGMLHDDEMDLHDHSHGSGSGSGVGDLRPGGFFGGSGSDLGFFEDLKPTGYFGEEAEELGFSTGMTYEEAQRVVFSARDRFKALINKFEPKFEEDDEREVSDARVEMSEEFGRMQEQYIEAVEKLRPSTLEADKYAGEQAFENLKQDYEKEGEKKEAFADMQDRWHDLDGAQQDNRWYEWCVTAQDLPDLPTRGGLESENEHQIDEKEEEIASQWIDFTNMVVETAEKIKAESDDDMSVDEDMVKWREEARRLKADAAKRKKRKEAMLERRNKRQEAAVQRHEEFLFKAKEANSRRREQEGSRRDSTRENSRRREEHEIRRKAESDDESSDDGDVEDEVAVKPVENKRTEDKEDDSVSSASESEDEESETTGAALDPTKIAETKKEDKKEKEEKKKKRRSVVKKDKKDKSKKKEKKGKEEKGKDVDVKATSTKAAIPGKPCGDDDDLTDGAIEKNPRNLDGSLWKNPMKFWTNKPKKLNEVGAKYILKTLPRSDCFRRTEKSGNDNASFYWFKAEGDFDVIVRIKGNFRSSYDKAGIMLREDDKNWVLSGLEFFNGELNHSTCITRGVSDWSLSPVPEEAKDGLWICVKRIEGKVECYFSLDVRKWVQTRQGLFSNSHTLKVGIAAACPMGEPFKVVFEKFRVKKSSL</sequence>
<reference evidence="2" key="1">
    <citation type="submission" date="2021-01" db="EMBL/GenBank/DDBJ databases">
        <authorList>
            <person name="Corre E."/>
            <person name="Pelletier E."/>
            <person name="Niang G."/>
            <person name="Scheremetjew M."/>
            <person name="Finn R."/>
            <person name="Kale V."/>
            <person name="Holt S."/>
            <person name="Cochrane G."/>
            <person name="Meng A."/>
            <person name="Brown T."/>
            <person name="Cohen L."/>
        </authorList>
    </citation>
    <scope>NUCLEOTIDE SEQUENCE</scope>
    <source>
        <strain evidence="2">CCMP125</strain>
    </source>
</reference>
<dbReference type="InterPro" id="IPR013320">
    <property type="entry name" value="ConA-like_dom_sf"/>
</dbReference>
<feature type="region of interest" description="Disordered" evidence="1">
    <location>
        <begin position="1"/>
        <end position="22"/>
    </location>
</feature>